<evidence type="ECO:0000313" key="4">
    <source>
        <dbReference type="EMBL" id="KAH3725410.1"/>
    </source>
</evidence>
<evidence type="ECO:0000313" key="5">
    <source>
        <dbReference type="Proteomes" id="UP000828390"/>
    </source>
</evidence>
<reference evidence="4" key="2">
    <citation type="submission" date="2020-11" db="EMBL/GenBank/DDBJ databases">
        <authorList>
            <person name="McCartney M.A."/>
            <person name="Auch B."/>
            <person name="Kono T."/>
            <person name="Mallez S."/>
            <person name="Becker A."/>
            <person name="Gohl D.M."/>
            <person name="Silverstein K.A.T."/>
            <person name="Koren S."/>
            <person name="Bechman K.B."/>
            <person name="Herman A."/>
            <person name="Abrahante J.E."/>
            <person name="Garbe J."/>
        </authorList>
    </citation>
    <scope>NUCLEOTIDE SEQUENCE</scope>
    <source>
        <strain evidence="4">Duluth1</strain>
        <tissue evidence="4">Whole animal</tissue>
    </source>
</reference>
<keyword evidence="5" id="KW-1185">Reference proteome</keyword>
<dbReference type="Gene3D" id="4.10.60.10">
    <property type="entry name" value="Zinc finger, CCHC-type"/>
    <property type="match status" value="1"/>
</dbReference>
<comment type="caution">
    <text evidence="4">The sequence shown here is derived from an EMBL/GenBank/DDBJ whole genome shotgun (WGS) entry which is preliminary data.</text>
</comment>
<feature type="compositionally biased region" description="Low complexity" evidence="2">
    <location>
        <begin position="253"/>
        <end position="265"/>
    </location>
</feature>
<dbReference type="Pfam" id="PF00098">
    <property type="entry name" value="zf-CCHC"/>
    <property type="match status" value="1"/>
</dbReference>
<protein>
    <recommendedName>
        <fullName evidence="3">CCHC-type domain-containing protein</fullName>
    </recommendedName>
</protein>
<dbReference type="SUPFAM" id="SSF57756">
    <property type="entry name" value="Retrovirus zinc finger-like domains"/>
    <property type="match status" value="1"/>
</dbReference>
<reference evidence="4" key="1">
    <citation type="journal article" date="2019" name="bioRxiv">
        <title>The Genome of the Zebra Mussel, Dreissena polymorpha: A Resource for Invasive Species Research.</title>
        <authorList>
            <person name="McCartney M.A."/>
            <person name="Auch B."/>
            <person name="Kono T."/>
            <person name="Mallez S."/>
            <person name="Zhang Y."/>
            <person name="Obille A."/>
            <person name="Becker A."/>
            <person name="Abrahante J.E."/>
            <person name="Garbe J."/>
            <person name="Badalamenti J.P."/>
            <person name="Herman A."/>
            <person name="Mangelson H."/>
            <person name="Liachko I."/>
            <person name="Sullivan S."/>
            <person name="Sone E.D."/>
            <person name="Koren S."/>
            <person name="Silverstein K.A.T."/>
            <person name="Beckman K.B."/>
            <person name="Gohl D.M."/>
        </authorList>
    </citation>
    <scope>NUCLEOTIDE SEQUENCE</scope>
    <source>
        <strain evidence="4">Duluth1</strain>
        <tissue evidence="4">Whole animal</tissue>
    </source>
</reference>
<dbReference type="GO" id="GO:0003676">
    <property type="term" value="F:nucleic acid binding"/>
    <property type="evidence" value="ECO:0007669"/>
    <property type="project" value="InterPro"/>
</dbReference>
<dbReference type="Proteomes" id="UP000828390">
    <property type="component" value="Unassembled WGS sequence"/>
</dbReference>
<proteinExistence type="predicted"/>
<organism evidence="4 5">
    <name type="scientific">Dreissena polymorpha</name>
    <name type="common">Zebra mussel</name>
    <name type="synonym">Mytilus polymorpha</name>
    <dbReference type="NCBI Taxonomy" id="45954"/>
    <lineage>
        <taxon>Eukaryota</taxon>
        <taxon>Metazoa</taxon>
        <taxon>Spiralia</taxon>
        <taxon>Lophotrochozoa</taxon>
        <taxon>Mollusca</taxon>
        <taxon>Bivalvia</taxon>
        <taxon>Autobranchia</taxon>
        <taxon>Heteroconchia</taxon>
        <taxon>Euheterodonta</taxon>
        <taxon>Imparidentia</taxon>
        <taxon>Neoheterodontei</taxon>
        <taxon>Myida</taxon>
        <taxon>Dreissenoidea</taxon>
        <taxon>Dreissenidae</taxon>
        <taxon>Dreissena</taxon>
    </lineage>
</organism>
<feature type="domain" description="CCHC-type" evidence="3">
    <location>
        <begin position="82"/>
        <end position="95"/>
    </location>
</feature>
<evidence type="ECO:0000256" key="2">
    <source>
        <dbReference type="SAM" id="MobiDB-lite"/>
    </source>
</evidence>
<dbReference type="AlphaFoldDB" id="A0A9D4HNU0"/>
<dbReference type="InterPro" id="IPR036875">
    <property type="entry name" value="Znf_CCHC_sf"/>
</dbReference>
<dbReference type="GO" id="GO:0004190">
    <property type="term" value="F:aspartic-type endopeptidase activity"/>
    <property type="evidence" value="ECO:0007669"/>
    <property type="project" value="InterPro"/>
</dbReference>
<dbReference type="GO" id="GO:0008270">
    <property type="term" value="F:zinc ion binding"/>
    <property type="evidence" value="ECO:0007669"/>
    <property type="project" value="UniProtKB-KW"/>
</dbReference>
<sequence length="350" mass="38835">MEEALDLVKQHQYISLAVDGKKNRRGREDISVNAVQASSEVKTEELIAFALKEFAKKMHITPPSAVVRETQPSRKPQRWGPCFFCGRMGHWKRDCIQFQELLKKKENKHEFKRQGAGREDHTSKPTKVKTDGLPERSIGKREIGAISKGRVCDSKVFKKSQQMIYQQKQQQSIKSVDVLKQPVNCGPQVNQSAVTDSFRRVFDSPNMLEVPKHAVEGSSQNSSQHTLPVSVIISVGGACGSPTRKEQMQKDPLSQQEVQSSLSQSDDGRDKESTEQGTSSRGPSDSIKICRVQAGSSVVQITVGDLLLNANLDSGAEITILSSRMYDKLKKAPKKVQDVVMQMADAETAL</sequence>
<keyword evidence="1" id="KW-0862">Zinc</keyword>
<accession>A0A9D4HNU0</accession>
<dbReference type="PROSITE" id="PS50158">
    <property type="entry name" value="ZF_CCHC"/>
    <property type="match status" value="1"/>
</dbReference>
<gene>
    <name evidence="4" type="ORF">DPMN_051243</name>
</gene>
<keyword evidence="1" id="KW-0479">Metal-binding</keyword>
<dbReference type="SMART" id="SM00343">
    <property type="entry name" value="ZnF_C2HC"/>
    <property type="match status" value="1"/>
</dbReference>
<dbReference type="EMBL" id="JAIWYP010000012">
    <property type="protein sequence ID" value="KAH3725410.1"/>
    <property type="molecule type" value="Genomic_DNA"/>
</dbReference>
<dbReference type="GO" id="GO:0006508">
    <property type="term" value="P:proteolysis"/>
    <property type="evidence" value="ECO:0007669"/>
    <property type="project" value="InterPro"/>
</dbReference>
<evidence type="ECO:0000259" key="3">
    <source>
        <dbReference type="PROSITE" id="PS50158"/>
    </source>
</evidence>
<feature type="region of interest" description="Disordered" evidence="2">
    <location>
        <begin position="240"/>
        <end position="287"/>
    </location>
</feature>
<keyword evidence="1" id="KW-0863">Zinc-finger</keyword>
<evidence type="ECO:0000256" key="1">
    <source>
        <dbReference type="PROSITE-ProRule" id="PRU00047"/>
    </source>
</evidence>
<dbReference type="InterPro" id="IPR001969">
    <property type="entry name" value="Aspartic_peptidase_AS"/>
</dbReference>
<dbReference type="InterPro" id="IPR001878">
    <property type="entry name" value="Znf_CCHC"/>
</dbReference>
<feature type="region of interest" description="Disordered" evidence="2">
    <location>
        <begin position="107"/>
        <end position="133"/>
    </location>
</feature>
<name>A0A9D4HNU0_DREPO</name>
<dbReference type="PROSITE" id="PS00141">
    <property type="entry name" value="ASP_PROTEASE"/>
    <property type="match status" value="1"/>
</dbReference>